<sequence>MAPDLNSLPPSRSSSTSSSLPFRPASTISPGTTSPSQAASQQMVTPPRPSRASSNGRLSVSERRRSAAGMHINLNDPSVAASGNMGDGTRSEHRSSMGQAFRTASPISLAGSPIFTTADPHHQRAPSLGELHQELEQEQEAQVNRLLQTIRSQQAQLDQFYQQHQQSQSSASGTMAIDDTPTPASDRSFNFFSSVPPSTTATNTANAPTSRVARSSFSLRRPSQSTSQATSPHLFPRDPSRGVEASEIVPIFRDGLSRRSSRDDGAFYQAEAGMLNRENLMLRQRIRELERQISDLTSSSTSGPTASASATTETISASAPEDNQTASAQVMHPTDAKD</sequence>
<dbReference type="EMBL" id="WIWV01000084">
    <property type="protein sequence ID" value="KAF7714448.1"/>
    <property type="molecule type" value="Genomic_DNA"/>
</dbReference>
<proteinExistence type="predicted"/>
<dbReference type="PANTHER" id="PTHR39610">
    <property type="entry name" value="BZIP DOMAIN-CONTAINING PROTEIN-RELATED"/>
    <property type="match status" value="1"/>
</dbReference>
<dbReference type="Proteomes" id="UP000631181">
    <property type="component" value="Unassembled WGS sequence"/>
</dbReference>
<evidence type="ECO:0000256" key="1">
    <source>
        <dbReference type="SAM" id="MobiDB-lite"/>
    </source>
</evidence>
<feature type="compositionally biased region" description="Polar residues" evidence="1">
    <location>
        <begin position="212"/>
        <end position="231"/>
    </location>
</feature>
<feature type="compositionally biased region" description="Low complexity" evidence="1">
    <location>
        <begin position="7"/>
        <end position="26"/>
    </location>
</feature>
<name>A0A8J8WGG5_9EURO</name>
<organism evidence="2 3">
    <name type="scientific">Penicillium ucsense</name>
    <dbReference type="NCBI Taxonomy" id="2839758"/>
    <lineage>
        <taxon>Eukaryota</taxon>
        <taxon>Fungi</taxon>
        <taxon>Dikarya</taxon>
        <taxon>Ascomycota</taxon>
        <taxon>Pezizomycotina</taxon>
        <taxon>Eurotiomycetes</taxon>
        <taxon>Eurotiomycetidae</taxon>
        <taxon>Eurotiales</taxon>
        <taxon>Aspergillaceae</taxon>
        <taxon>Penicillium</taxon>
    </lineage>
</organism>
<evidence type="ECO:0000313" key="3">
    <source>
        <dbReference type="Proteomes" id="UP000631181"/>
    </source>
</evidence>
<feature type="compositionally biased region" description="Polar residues" evidence="1">
    <location>
        <begin position="182"/>
        <end position="195"/>
    </location>
</feature>
<dbReference type="OrthoDB" id="5407781at2759"/>
<feature type="compositionally biased region" description="Low complexity" evidence="1">
    <location>
        <begin position="196"/>
        <end position="210"/>
    </location>
</feature>
<comment type="caution">
    <text evidence="2">The sequence shown here is derived from an EMBL/GenBank/DDBJ whole genome shotgun (WGS) entry which is preliminary data.</text>
</comment>
<dbReference type="PANTHER" id="PTHR39610:SF2">
    <property type="entry name" value="BZIP DOMAIN-CONTAINING PROTEIN"/>
    <property type="match status" value="1"/>
</dbReference>
<feature type="region of interest" description="Disordered" evidence="1">
    <location>
        <begin position="1"/>
        <end position="99"/>
    </location>
</feature>
<dbReference type="AlphaFoldDB" id="A0A8J8WGG5"/>
<feature type="compositionally biased region" description="Low complexity" evidence="1">
    <location>
        <begin position="158"/>
        <end position="172"/>
    </location>
</feature>
<protein>
    <submittedName>
        <fullName evidence="2">Uncharacterized protein</fullName>
    </submittedName>
</protein>
<keyword evidence="3" id="KW-1185">Reference proteome</keyword>
<feature type="region of interest" description="Disordered" evidence="1">
    <location>
        <begin position="293"/>
        <end position="338"/>
    </location>
</feature>
<feature type="region of interest" description="Disordered" evidence="1">
    <location>
        <begin position="158"/>
        <end position="242"/>
    </location>
</feature>
<gene>
    <name evidence="2" type="ORF">PECM_008273</name>
</gene>
<accession>A0A8J8WGG5</accession>
<evidence type="ECO:0000313" key="2">
    <source>
        <dbReference type="EMBL" id="KAF7714448.1"/>
    </source>
</evidence>
<feature type="compositionally biased region" description="Polar residues" evidence="1">
    <location>
        <begin position="27"/>
        <end position="44"/>
    </location>
</feature>
<reference evidence="2" key="1">
    <citation type="journal article" date="2020" name="Front. Microbiol.">
        <title>Gene regulatory networks of Penicillium echinulatum 2HH and Penicillium oxalicum 114-2 inferred by a computational biology approach.</title>
        <authorList>
            <person name="Lenz A.R."/>
            <person name="Galan-Vasquez E."/>
            <person name="Balbinot E."/>
            <person name="De Abreu F.P."/>
            <person name="De Oliveira N.S."/>
            <person name="Da Rosa L.O."/>
            <person name="De Avila E Silva S."/>
            <person name="Camassola M."/>
            <person name="Dillon A.J.P."/>
            <person name="Perez-Rueda E."/>
        </authorList>
    </citation>
    <scope>NUCLEOTIDE SEQUENCE</scope>
    <source>
        <strain evidence="2">S1M29</strain>
    </source>
</reference>
<feature type="compositionally biased region" description="Low complexity" evidence="1">
    <location>
        <begin position="297"/>
        <end position="319"/>
    </location>
</feature>